<dbReference type="SUPFAM" id="SSF54695">
    <property type="entry name" value="POZ domain"/>
    <property type="match status" value="1"/>
</dbReference>
<dbReference type="Gene3D" id="1.10.720.30">
    <property type="entry name" value="SAP domain"/>
    <property type="match status" value="1"/>
</dbReference>
<evidence type="ECO:0000256" key="1">
    <source>
        <dbReference type="SAM" id="MobiDB-lite"/>
    </source>
</evidence>
<sequence>MDVETKSVNALRRELSERGLQTKGRKEELVERLRDAMAKSSASDGSFELTTTRSSTLHEIRWEIDWKIIEQIKQPQDGEENGEMLESAPCKIMYHDWGCYVEKYKEDGFLSFYVYGHDSAKASYSLYLKSNKTSEWRLDQDAGYYDGGWSRGWGWRCWKKLSTLKANHVIKDKIYVKVKLHIYNEIEHTSKKLPVTPPPELKSRNERMLAEGIHSDVTLRCDGKEFDVHKSVLAASSEVFAAMFNHHMKESLDGTVEIKGIDTDVLEILLRYIYTEDLPKKYDEKKLLLAADQYQINRLAIICMQALGKKLSADTVLDVMSASHRLSHIPDAMGLKLQCMQYVARHAEEITEREDFTEFTRNNVHLNKELILYMAPRNPRNARGSPPSSSSSSCSKKRRFCEMGYNE</sequence>
<accession>A0A7S3Z5P0</accession>
<reference evidence="4" key="1">
    <citation type="submission" date="2021-01" db="EMBL/GenBank/DDBJ databases">
        <authorList>
            <person name="Corre E."/>
            <person name="Pelletier E."/>
            <person name="Niang G."/>
            <person name="Scheremetjew M."/>
            <person name="Finn R."/>
            <person name="Kale V."/>
            <person name="Holt S."/>
            <person name="Cochrane G."/>
            <person name="Meng A."/>
            <person name="Brown T."/>
            <person name="Cohen L."/>
        </authorList>
    </citation>
    <scope>NUCLEOTIDE SEQUENCE</scope>
    <source>
        <strain evidence="4">CCCM811</strain>
    </source>
</reference>
<evidence type="ECO:0000313" key="4">
    <source>
        <dbReference type="EMBL" id="CAE0672563.1"/>
    </source>
</evidence>
<dbReference type="EMBL" id="HBIV01033928">
    <property type="protein sequence ID" value="CAE0672563.1"/>
    <property type="molecule type" value="Transcribed_RNA"/>
</dbReference>
<dbReference type="InterPro" id="IPR011333">
    <property type="entry name" value="SKP1/BTB/POZ_sf"/>
</dbReference>
<evidence type="ECO:0008006" key="5">
    <source>
        <dbReference type="Google" id="ProtNLM"/>
    </source>
</evidence>
<feature type="domain" description="SAP" evidence="3">
    <location>
        <begin position="3"/>
        <end position="37"/>
    </location>
</feature>
<dbReference type="Pfam" id="PF00651">
    <property type="entry name" value="BTB"/>
    <property type="match status" value="1"/>
</dbReference>
<feature type="domain" description="BTB" evidence="2">
    <location>
        <begin position="215"/>
        <end position="282"/>
    </location>
</feature>
<evidence type="ECO:0000259" key="2">
    <source>
        <dbReference type="PROSITE" id="PS50097"/>
    </source>
</evidence>
<dbReference type="SUPFAM" id="SSF49599">
    <property type="entry name" value="TRAF domain-like"/>
    <property type="match status" value="1"/>
</dbReference>
<organism evidence="4">
    <name type="scientific">Lotharella globosa</name>
    <dbReference type="NCBI Taxonomy" id="91324"/>
    <lineage>
        <taxon>Eukaryota</taxon>
        <taxon>Sar</taxon>
        <taxon>Rhizaria</taxon>
        <taxon>Cercozoa</taxon>
        <taxon>Chlorarachniophyceae</taxon>
        <taxon>Lotharella</taxon>
    </lineage>
</organism>
<dbReference type="Gene3D" id="3.30.710.10">
    <property type="entry name" value="Potassium Channel Kv1.1, Chain A"/>
    <property type="match status" value="1"/>
</dbReference>
<dbReference type="CDD" id="cd18186">
    <property type="entry name" value="BTB_POZ_ZBTB_KLHL-like"/>
    <property type="match status" value="1"/>
</dbReference>
<dbReference type="Pfam" id="PF02037">
    <property type="entry name" value="SAP"/>
    <property type="match status" value="1"/>
</dbReference>
<dbReference type="CDD" id="cd14733">
    <property type="entry name" value="BACK"/>
    <property type="match status" value="1"/>
</dbReference>
<protein>
    <recommendedName>
        <fullName evidence="5">BTB domain-containing protein</fullName>
    </recommendedName>
</protein>
<dbReference type="InterPro" id="IPR000210">
    <property type="entry name" value="BTB/POZ_dom"/>
</dbReference>
<dbReference type="SMART" id="SM00225">
    <property type="entry name" value="BTB"/>
    <property type="match status" value="1"/>
</dbReference>
<dbReference type="InterPro" id="IPR036361">
    <property type="entry name" value="SAP_dom_sf"/>
</dbReference>
<dbReference type="Gene3D" id="1.25.40.420">
    <property type="match status" value="1"/>
</dbReference>
<feature type="region of interest" description="Disordered" evidence="1">
    <location>
        <begin position="377"/>
        <end position="407"/>
    </location>
</feature>
<dbReference type="AlphaFoldDB" id="A0A7S3Z5P0"/>
<dbReference type="PANTHER" id="PTHR24413">
    <property type="entry name" value="SPECKLE-TYPE POZ PROTEIN"/>
    <property type="match status" value="1"/>
</dbReference>
<dbReference type="SMART" id="SM00513">
    <property type="entry name" value="SAP"/>
    <property type="match status" value="1"/>
</dbReference>
<gene>
    <name evidence="4" type="ORF">LGLO00237_LOCUS24213</name>
</gene>
<dbReference type="PROSITE" id="PS50800">
    <property type="entry name" value="SAP"/>
    <property type="match status" value="1"/>
</dbReference>
<name>A0A7S3Z5P0_9EUKA</name>
<dbReference type="SUPFAM" id="SSF68906">
    <property type="entry name" value="SAP domain"/>
    <property type="match status" value="1"/>
</dbReference>
<feature type="compositionally biased region" description="Low complexity" evidence="1">
    <location>
        <begin position="385"/>
        <end position="394"/>
    </location>
</feature>
<dbReference type="PROSITE" id="PS50097">
    <property type="entry name" value="BTB"/>
    <property type="match status" value="1"/>
</dbReference>
<proteinExistence type="predicted"/>
<evidence type="ECO:0000259" key="3">
    <source>
        <dbReference type="PROSITE" id="PS50800"/>
    </source>
</evidence>
<dbReference type="InterPro" id="IPR003034">
    <property type="entry name" value="SAP_dom"/>
</dbReference>